<sequence>MEKVISDQEVIKKKKKKKKKEKEKDLLRTPSPSPTPTPNASQSPSQPLFTIQTQQNYNFTQTLINRQNWKTFECVDVILTDLVNNELISGDSFFKFMQGKIGFGLKDKVGIQNEGKVGSSNNEKGIQIQIRRKERRDYVLKRAKKKLDSLVKENKISLDIFDEFD</sequence>
<feature type="compositionally biased region" description="Basic residues" evidence="1">
    <location>
        <begin position="12"/>
        <end position="21"/>
    </location>
</feature>
<dbReference type="Proteomes" id="UP000324800">
    <property type="component" value="Unassembled WGS sequence"/>
</dbReference>
<proteinExistence type="predicted"/>
<gene>
    <name evidence="2" type="ORF">EZS28_037328</name>
</gene>
<evidence type="ECO:0000313" key="2">
    <source>
        <dbReference type="EMBL" id="KAA6367146.1"/>
    </source>
</evidence>
<name>A0A5J4U8D4_9EUKA</name>
<feature type="region of interest" description="Disordered" evidence="1">
    <location>
        <begin position="1"/>
        <end position="46"/>
    </location>
</feature>
<accession>A0A5J4U8D4</accession>
<evidence type="ECO:0000313" key="3">
    <source>
        <dbReference type="Proteomes" id="UP000324800"/>
    </source>
</evidence>
<reference evidence="2 3" key="1">
    <citation type="submission" date="2019-03" db="EMBL/GenBank/DDBJ databases">
        <title>Single cell metagenomics reveals metabolic interactions within the superorganism composed of flagellate Streblomastix strix and complex community of Bacteroidetes bacteria on its surface.</title>
        <authorList>
            <person name="Treitli S.C."/>
            <person name="Kolisko M."/>
            <person name="Husnik F."/>
            <person name="Keeling P."/>
            <person name="Hampl V."/>
        </authorList>
    </citation>
    <scope>NUCLEOTIDE SEQUENCE [LARGE SCALE GENOMIC DNA]</scope>
    <source>
        <strain evidence="2">ST1C</strain>
    </source>
</reference>
<dbReference type="AlphaFoldDB" id="A0A5J4U8D4"/>
<dbReference type="EMBL" id="SNRW01018635">
    <property type="protein sequence ID" value="KAA6367146.1"/>
    <property type="molecule type" value="Genomic_DNA"/>
</dbReference>
<feature type="compositionally biased region" description="Basic and acidic residues" evidence="1">
    <location>
        <begin position="1"/>
        <end position="11"/>
    </location>
</feature>
<comment type="caution">
    <text evidence="2">The sequence shown here is derived from an EMBL/GenBank/DDBJ whole genome shotgun (WGS) entry which is preliminary data.</text>
</comment>
<evidence type="ECO:0000256" key="1">
    <source>
        <dbReference type="SAM" id="MobiDB-lite"/>
    </source>
</evidence>
<protein>
    <submittedName>
        <fullName evidence="2">Uncharacterized protein</fullName>
    </submittedName>
</protein>
<organism evidence="2 3">
    <name type="scientific">Streblomastix strix</name>
    <dbReference type="NCBI Taxonomy" id="222440"/>
    <lineage>
        <taxon>Eukaryota</taxon>
        <taxon>Metamonada</taxon>
        <taxon>Preaxostyla</taxon>
        <taxon>Oxymonadida</taxon>
        <taxon>Streblomastigidae</taxon>
        <taxon>Streblomastix</taxon>
    </lineage>
</organism>